<dbReference type="SUPFAM" id="SSF56059">
    <property type="entry name" value="Glutathione synthetase ATP-binding domain-like"/>
    <property type="match status" value="1"/>
</dbReference>
<evidence type="ECO:0000256" key="5">
    <source>
        <dbReference type="SAM" id="MobiDB-lite"/>
    </source>
</evidence>
<dbReference type="InterPro" id="IPR013815">
    <property type="entry name" value="ATP_grasp_subdomain_1"/>
</dbReference>
<dbReference type="InterPro" id="IPR020897">
    <property type="entry name" value="Synapsin_pre-ATP-grasp_dom"/>
</dbReference>
<protein>
    <submittedName>
        <fullName evidence="8">Synapsin-like protein</fullName>
    </submittedName>
</protein>
<dbReference type="GO" id="GO:0007269">
    <property type="term" value="P:neurotransmitter secretion"/>
    <property type="evidence" value="ECO:0007669"/>
    <property type="project" value="InterPro"/>
</dbReference>
<feature type="domain" description="Synapsin pre-ATP-grasp" evidence="6">
    <location>
        <begin position="148"/>
        <end position="250"/>
    </location>
</feature>
<gene>
    <name evidence="8" type="ORF">HUG17_4206</name>
</gene>
<accession>A0A9D4NZN1</accession>
<dbReference type="PANTHER" id="PTHR10841">
    <property type="entry name" value="SYNAPSIN"/>
    <property type="match status" value="1"/>
</dbReference>
<dbReference type="InterPro" id="IPR020898">
    <property type="entry name" value="Synapsin_ATP-bd_dom"/>
</dbReference>
<dbReference type="GO" id="GO:0005524">
    <property type="term" value="F:ATP binding"/>
    <property type="evidence" value="ECO:0007669"/>
    <property type="project" value="InterPro"/>
</dbReference>
<reference evidence="8" key="2">
    <citation type="journal article" date="2021" name="World Allergy Organ. J.">
        <title>Chromosome-level assembly of Dermatophagoides farinae genome and transcriptome reveals two novel allergens Der f 37 and Der f 39.</title>
        <authorList>
            <person name="Chen J."/>
            <person name="Cai Z."/>
            <person name="Fan D."/>
            <person name="Hu J."/>
            <person name="Hou Y."/>
            <person name="He Y."/>
            <person name="Zhang Z."/>
            <person name="Zhao Z."/>
            <person name="Gao P."/>
            <person name="Hu W."/>
            <person name="Sun J."/>
            <person name="Li J."/>
            <person name="Ji K."/>
        </authorList>
    </citation>
    <scope>NUCLEOTIDE SEQUENCE</scope>
    <source>
        <strain evidence="8">JKM2019</strain>
    </source>
</reference>
<evidence type="ECO:0000259" key="6">
    <source>
        <dbReference type="Pfam" id="PF02078"/>
    </source>
</evidence>
<evidence type="ECO:0000256" key="3">
    <source>
        <dbReference type="ARBA" id="ARBA00023018"/>
    </source>
</evidence>
<dbReference type="FunFam" id="3.40.50.20:FF:000008">
    <property type="entry name" value="Synapsin III"/>
    <property type="match status" value="1"/>
</dbReference>
<feature type="compositionally biased region" description="Polar residues" evidence="5">
    <location>
        <begin position="573"/>
        <end position="592"/>
    </location>
</feature>
<dbReference type="Proteomes" id="UP000828236">
    <property type="component" value="Unassembled WGS sequence"/>
</dbReference>
<name>A0A9D4NZN1_DERFA</name>
<dbReference type="AlphaFoldDB" id="A0A9D4NZN1"/>
<dbReference type="Gene3D" id="3.30.1490.20">
    <property type="entry name" value="ATP-grasp fold, A domain"/>
    <property type="match status" value="1"/>
</dbReference>
<sequence>MKFKIGGFASTTTFLKRRFSSGDLQGEGHDDDQEIPSNRPFGNDRTTTRTQPRYQSNSGINQNQSPLRSSTSNVDPNTGMILNFKSSNITSAPVSPHSTATNVTNVPSARGVSGLLSRATSLTGSNIVTNTVQQIARAATSQVAAVIKDRHKILLIIDDHLVDWSKYFRGRRLIGDWDIKVEQAEFKDINLSSDSELGALVTIYTVDRNGFRIARTFRPDFVLIRQHIQQDGNQNYSDIIVGLKYGLIPSINSLQSFYNFQDKAWVFANLLAIQRKQGKESFPLIEQTFFQKYKDSSGVPKLPCVVKIGSSSSGLGKVKVENINQYQDIRSVLMITNKYCTIEPFIDAKCDFNLQKIGTNYKAFTRKSVSGNWKANIGSALLEPIPFNDRYRKWIDDVSDLFGGLDICSLEGVIGKDGREFIFKVRGSDMALLGDTQEEDRKNIVELIIQRMNAICKNILIKQQSRASISANEPESIEQQSKRSSITSMNQPTSAAVPPPIMNRRSSKDSSFPPSSGNRPLPPKPPPPTSSSFAANPPSKPPPPPPPPSSSSTHSSNTVPSSVATTTSTTKTINENPTNPFASSFNPNAINNDENEQMTKQPPPLNKRDSQTTIGEIKEEVDDTMRNLRKTFAGIFGDM</sequence>
<dbReference type="InterPro" id="IPR001359">
    <property type="entry name" value="Synapsin"/>
</dbReference>
<dbReference type="FunFam" id="3.30.470.20:FF:000059">
    <property type="entry name" value="Synapsin-3"/>
    <property type="match status" value="1"/>
</dbReference>
<feature type="compositionally biased region" description="Low complexity" evidence="5">
    <location>
        <begin position="550"/>
        <end position="572"/>
    </location>
</feature>
<dbReference type="Pfam" id="PF02750">
    <property type="entry name" value="Synapsin_C"/>
    <property type="match status" value="1"/>
</dbReference>
<evidence type="ECO:0000313" key="8">
    <source>
        <dbReference type="EMBL" id="KAH7641162.1"/>
    </source>
</evidence>
<dbReference type="Pfam" id="PF02078">
    <property type="entry name" value="Synapsin"/>
    <property type="match status" value="1"/>
</dbReference>
<comment type="similarity">
    <text evidence="1">Belongs to the synapsin family.</text>
</comment>
<dbReference type="Gene3D" id="3.40.50.20">
    <property type="match status" value="1"/>
</dbReference>
<evidence type="ECO:0000256" key="2">
    <source>
        <dbReference type="ARBA" id="ARBA00022553"/>
    </source>
</evidence>
<evidence type="ECO:0000256" key="4">
    <source>
        <dbReference type="ARBA" id="ARBA00034103"/>
    </source>
</evidence>
<keyword evidence="3" id="KW-0770">Synapse</keyword>
<dbReference type="InterPro" id="IPR016185">
    <property type="entry name" value="PreATP-grasp_dom_sf"/>
</dbReference>
<proteinExistence type="inferred from homology"/>
<dbReference type="SUPFAM" id="SSF52440">
    <property type="entry name" value="PreATP-grasp domain"/>
    <property type="match status" value="1"/>
</dbReference>
<feature type="region of interest" description="Disordered" evidence="5">
    <location>
        <begin position="19"/>
        <end position="79"/>
    </location>
</feature>
<keyword evidence="2" id="KW-0597">Phosphoprotein</keyword>
<feature type="compositionally biased region" description="Polar residues" evidence="5">
    <location>
        <begin position="44"/>
        <end position="76"/>
    </location>
</feature>
<feature type="domain" description="Synapsin ATP-binding" evidence="7">
    <location>
        <begin position="252"/>
        <end position="453"/>
    </location>
</feature>
<comment type="subcellular location">
    <subcellularLocation>
        <location evidence="4">Synapse</location>
    </subcellularLocation>
</comment>
<feature type="compositionally biased region" description="Pro residues" evidence="5">
    <location>
        <begin position="520"/>
        <end position="529"/>
    </location>
</feature>
<evidence type="ECO:0000256" key="1">
    <source>
        <dbReference type="ARBA" id="ARBA00008243"/>
    </source>
</evidence>
<comment type="caution">
    <text evidence="8">The sequence shown here is derived from an EMBL/GenBank/DDBJ whole genome shotgun (WGS) entry which is preliminary data.</text>
</comment>
<feature type="compositionally biased region" description="Pro residues" evidence="5">
    <location>
        <begin position="538"/>
        <end position="549"/>
    </location>
</feature>
<dbReference type="PANTHER" id="PTHR10841:SF17">
    <property type="entry name" value="SYNAPSIN"/>
    <property type="match status" value="1"/>
</dbReference>
<feature type="region of interest" description="Disordered" evidence="5">
    <location>
        <begin position="465"/>
        <end position="613"/>
    </location>
</feature>
<feature type="compositionally biased region" description="Low complexity" evidence="5">
    <location>
        <begin position="509"/>
        <end position="519"/>
    </location>
</feature>
<dbReference type="EMBL" id="SDOV01000004">
    <property type="protein sequence ID" value="KAH7641162.1"/>
    <property type="molecule type" value="Genomic_DNA"/>
</dbReference>
<evidence type="ECO:0000259" key="7">
    <source>
        <dbReference type="Pfam" id="PF02750"/>
    </source>
</evidence>
<dbReference type="PRINTS" id="PR01368">
    <property type="entry name" value="SYNAPSIN"/>
</dbReference>
<feature type="compositionally biased region" description="Polar residues" evidence="5">
    <location>
        <begin position="465"/>
        <end position="494"/>
    </location>
</feature>
<dbReference type="GO" id="GO:0030672">
    <property type="term" value="C:synaptic vesicle membrane"/>
    <property type="evidence" value="ECO:0007669"/>
    <property type="project" value="TreeGrafter"/>
</dbReference>
<reference evidence="8" key="1">
    <citation type="submission" date="2020-06" db="EMBL/GenBank/DDBJ databases">
        <authorList>
            <person name="Ji K."/>
            <person name="Li J."/>
        </authorList>
    </citation>
    <scope>NUCLEOTIDE SEQUENCE</scope>
    <source>
        <strain evidence="8">JKM2019</strain>
        <tissue evidence="8">Whole body</tissue>
    </source>
</reference>
<dbReference type="Gene3D" id="3.30.470.20">
    <property type="entry name" value="ATP-grasp fold, B domain"/>
    <property type="match status" value="1"/>
</dbReference>
<organism evidence="8">
    <name type="scientific">Dermatophagoides farinae</name>
    <name type="common">American house dust mite</name>
    <dbReference type="NCBI Taxonomy" id="6954"/>
    <lineage>
        <taxon>Eukaryota</taxon>
        <taxon>Metazoa</taxon>
        <taxon>Ecdysozoa</taxon>
        <taxon>Arthropoda</taxon>
        <taxon>Chelicerata</taxon>
        <taxon>Arachnida</taxon>
        <taxon>Acari</taxon>
        <taxon>Acariformes</taxon>
        <taxon>Sarcoptiformes</taxon>
        <taxon>Astigmata</taxon>
        <taxon>Psoroptidia</taxon>
        <taxon>Analgoidea</taxon>
        <taxon>Pyroglyphidae</taxon>
        <taxon>Dermatophagoidinae</taxon>
        <taxon>Dermatophagoides</taxon>
    </lineage>
</organism>